<dbReference type="EMBL" id="SHBP01000005">
    <property type="protein sequence ID" value="RZO20239.1"/>
    <property type="molecule type" value="Genomic_DNA"/>
</dbReference>
<evidence type="ECO:0000313" key="2">
    <source>
        <dbReference type="Proteomes" id="UP000315889"/>
    </source>
</evidence>
<dbReference type="InterPro" id="IPR013078">
    <property type="entry name" value="His_Pase_superF_clade-1"/>
</dbReference>
<dbReference type="CDD" id="cd07067">
    <property type="entry name" value="HP_PGM_like"/>
    <property type="match status" value="1"/>
</dbReference>
<dbReference type="Proteomes" id="UP000315889">
    <property type="component" value="Unassembled WGS sequence"/>
</dbReference>
<dbReference type="GO" id="GO:0101006">
    <property type="term" value="F:protein histidine phosphatase activity"/>
    <property type="evidence" value="ECO:0007669"/>
    <property type="project" value="InterPro"/>
</dbReference>
<dbReference type="NCBIfam" id="TIGR00249">
    <property type="entry name" value="sixA"/>
    <property type="match status" value="1"/>
</dbReference>
<sequence>MDLFIIRHGEAVDGYPDSHRKLSGLGKSQVASAGVAHSNIMAEIEVVFSSPYLRATQTADLFLGQLSEKNSLEINRFDDLMPLGDIMSVVSLLQKHHSRVVLLVAHMPILGGLIDYLTGEQGTHLGTASLASLSMDFPARDMATLNWIHDAD</sequence>
<name>A0A520MG84_9GAMM</name>
<dbReference type="Gene3D" id="3.40.50.1240">
    <property type="entry name" value="Phosphoglycerate mutase-like"/>
    <property type="match status" value="1"/>
</dbReference>
<dbReference type="InterPro" id="IPR029033">
    <property type="entry name" value="His_PPase_superfam"/>
</dbReference>
<dbReference type="SUPFAM" id="SSF53254">
    <property type="entry name" value="Phosphoglycerate mutase-like"/>
    <property type="match status" value="1"/>
</dbReference>
<dbReference type="SMART" id="SM00855">
    <property type="entry name" value="PGAM"/>
    <property type="match status" value="1"/>
</dbReference>
<reference evidence="1 2" key="1">
    <citation type="submission" date="2019-02" db="EMBL/GenBank/DDBJ databases">
        <title>Prokaryotic population dynamics and viral predation in marine succession experiment using metagenomics: the confinement effect.</title>
        <authorList>
            <person name="Haro-Moreno J.M."/>
            <person name="Rodriguez-Valera F."/>
            <person name="Lopez-Perez M."/>
        </authorList>
    </citation>
    <scope>NUCLEOTIDE SEQUENCE [LARGE SCALE GENOMIC DNA]</scope>
    <source>
        <strain evidence="1">MED-G170</strain>
    </source>
</reference>
<proteinExistence type="predicted"/>
<organism evidence="1 2">
    <name type="scientific">SAR92 clade bacterium</name>
    <dbReference type="NCBI Taxonomy" id="2315479"/>
    <lineage>
        <taxon>Bacteria</taxon>
        <taxon>Pseudomonadati</taxon>
        <taxon>Pseudomonadota</taxon>
        <taxon>Gammaproteobacteria</taxon>
        <taxon>Cellvibrionales</taxon>
        <taxon>Porticoccaceae</taxon>
        <taxon>SAR92 clade</taxon>
    </lineage>
</organism>
<dbReference type="GO" id="GO:0005737">
    <property type="term" value="C:cytoplasm"/>
    <property type="evidence" value="ECO:0007669"/>
    <property type="project" value="InterPro"/>
</dbReference>
<gene>
    <name evidence="1" type="primary">sixA</name>
    <name evidence="1" type="ORF">EVB03_04800</name>
</gene>
<dbReference type="InterPro" id="IPR004449">
    <property type="entry name" value="SixA"/>
</dbReference>
<evidence type="ECO:0000313" key="1">
    <source>
        <dbReference type="EMBL" id="RZO20239.1"/>
    </source>
</evidence>
<dbReference type="AlphaFoldDB" id="A0A520MG84"/>
<protein>
    <submittedName>
        <fullName evidence="1">Phosphohistidine phosphatase SixA</fullName>
    </submittedName>
</protein>
<accession>A0A520MG84</accession>
<comment type="caution">
    <text evidence="1">The sequence shown here is derived from an EMBL/GenBank/DDBJ whole genome shotgun (WGS) entry which is preliminary data.</text>
</comment>
<dbReference type="Pfam" id="PF00300">
    <property type="entry name" value="His_Phos_1"/>
    <property type="match status" value="1"/>
</dbReference>